<dbReference type="Gene3D" id="3.30.910.20">
    <property type="entry name" value="Skp domain"/>
    <property type="match status" value="1"/>
</dbReference>
<organism evidence="5 6">
    <name type="scientific">Candidatus Competibacter denitrificans Run_A_D11</name>
    <dbReference type="NCBI Taxonomy" id="1400863"/>
    <lineage>
        <taxon>Bacteria</taxon>
        <taxon>Pseudomonadati</taxon>
        <taxon>Pseudomonadota</taxon>
        <taxon>Gammaproteobacteria</taxon>
        <taxon>Candidatus Competibacteraceae</taxon>
        <taxon>Candidatus Competibacter</taxon>
    </lineage>
</organism>
<protein>
    <submittedName>
        <fullName evidence="5">Outer membrane chaperone Skp (OmpH)</fullName>
    </submittedName>
</protein>
<dbReference type="EMBL" id="CBTJ020000071">
    <property type="protein sequence ID" value="CDI03690.1"/>
    <property type="molecule type" value="Genomic_DNA"/>
</dbReference>
<reference evidence="5" key="1">
    <citation type="submission" date="2013-07" db="EMBL/GenBank/DDBJ databases">
        <authorList>
            <person name="McIlroy S."/>
        </authorList>
    </citation>
    <scope>NUCLEOTIDE SEQUENCE [LARGE SCALE GENOMIC DNA]</scope>
    <source>
        <strain evidence="5">Run_A_D11</strain>
    </source>
</reference>
<evidence type="ECO:0000313" key="6">
    <source>
        <dbReference type="Proteomes" id="UP000035760"/>
    </source>
</evidence>
<dbReference type="GO" id="GO:0050821">
    <property type="term" value="P:protein stabilization"/>
    <property type="evidence" value="ECO:0007669"/>
    <property type="project" value="TreeGrafter"/>
</dbReference>
<feature type="region of interest" description="Disordered" evidence="3">
    <location>
        <begin position="72"/>
        <end position="96"/>
    </location>
</feature>
<feature type="chain" id="PRO_5004878252" evidence="4">
    <location>
        <begin position="28"/>
        <end position="173"/>
    </location>
</feature>
<feature type="signal peptide" evidence="4">
    <location>
        <begin position="1"/>
        <end position="27"/>
    </location>
</feature>
<name>W6MBV3_9GAMM</name>
<dbReference type="InterPro" id="IPR024930">
    <property type="entry name" value="Skp_dom_sf"/>
</dbReference>
<dbReference type="STRING" id="1400863.BN873_610087"/>
<gene>
    <name evidence="5" type="ORF">BN873_610087</name>
</gene>
<evidence type="ECO:0000256" key="2">
    <source>
        <dbReference type="PIRNR" id="PIRNR002094"/>
    </source>
</evidence>
<keyword evidence="1 4" id="KW-0732">Signal</keyword>
<accession>W6MBV3</accession>
<dbReference type="SMART" id="SM00935">
    <property type="entry name" value="OmpH"/>
    <property type="match status" value="1"/>
</dbReference>
<dbReference type="GO" id="GO:0051082">
    <property type="term" value="F:unfolded protein binding"/>
    <property type="evidence" value="ECO:0007669"/>
    <property type="project" value="InterPro"/>
</dbReference>
<dbReference type="PIRSF" id="PIRSF002094">
    <property type="entry name" value="OMP26_Skp"/>
    <property type="match status" value="1"/>
</dbReference>
<dbReference type="PANTHER" id="PTHR35089">
    <property type="entry name" value="CHAPERONE PROTEIN SKP"/>
    <property type="match status" value="1"/>
</dbReference>
<dbReference type="Pfam" id="PF03938">
    <property type="entry name" value="OmpH"/>
    <property type="match status" value="1"/>
</dbReference>
<comment type="similarity">
    <text evidence="2">Belongs to the skp family.</text>
</comment>
<dbReference type="SUPFAM" id="SSF111384">
    <property type="entry name" value="OmpH-like"/>
    <property type="match status" value="1"/>
</dbReference>
<dbReference type="GO" id="GO:0005829">
    <property type="term" value="C:cytosol"/>
    <property type="evidence" value="ECO:0007669"/>
    <property type="project" value="TreeGrafter"/>
</dbReference>
<keyword evidence="6" id="KW-1185">Reference proteome</keyword>
<comment type="caution">
    <text evidence="5">The sequence shown here is derived from an EMBL/GenBank/DDBJ whole genome shotgun (WGS) entry which is preliminary data.</text>
</comment>
<evidence type="ECO:0000313" key="5">
    <source>
        <dbReference type="EMBL" id="CDI03690.1"/>
    </source>
</evidence>
<reference evidence="5" key="2">
    <citation type="submission" date="2014-03" db="EMBL/GenBank/DDBJ databases">
        <title>Candidatus Competibacter-lineage genomes retrieved from metagenomes reveal functional metabolic diversity.</title>
        <authorList>
            <person name="McIlroy S.J."/>
            <person name="Albertsen M."/>
            <person name="Andresen E.K."/>
            <person name="Saunders A.M."/>
            <person name="Kristiansen R."/>
            <person name="Stokholm-Bjerregaard M."/>
            <person name="Nielsen K.L."/>
            <person name="Nielsen P.H."/>
        </authorList>
    </citation>
    <scope>NUCLEOTIDE SEQUENCE</scope>
    <source>
        <strain evidence="5">Run_A_D11</strain>
    </source>
</reference>
<proteinExistence type="inferred from homology"/>
<dbReference type="PANTHER" id="PTHR35089:SF1">
    <property type="entry name" value="CHAPERONE PROTEIN SKP"/>
    <property type="match status" value="1"/>
</dbReference>
<dbReference type="InterPro" id="IPR005632">
    <property type="entry name" value="Chaperone_Skp"/>
</dbReference>
<sequence>MEVGKLKLFKTWLIAAALAAPFSVVQAAEVKIGFVSIAKILQSAPQAEAASKRLEQEFAPRQKALVEAQKSLRRQEEKLSKDGAVMGDSQRRSLESDIRNQARELKRTGDEFREDFNLRRNEELGKFQKQVLEVINNVAKEEGFDLVVNDGAALYASPQVDVTEKVLKRLTSK</sequence>
<dbReference type="Proteomes" id="UP000035760">
    <property type="component" value="Unassembled WGS sequence"/>
</dbReference>
<evidence type="ECO:0000256" key="4">
    <source>
        <dbReference type="SAM" id="SignalP"/>
    </source>
</evidence>
<evidence type="ECO:0000256" key="3">
    <source>
        <dbReference type="SAM" id="MobiDB-lite"/>
    </source>
</evidence>
<dbReference type="AlphaFoldDB" id="W6MBV3"/>
<evidence type="ECO:0000256" key="1">
    <source>
        <dbReference type="ARBA" id="ARBA00022729"/>
    </source>
</evidence>